<dbReference type="AlphaFoldDB" id="A0A6C0FUC4"/>
<dbReference type="EMBL" id="CP048209">
    <property type="protein sequence ID" value="QHT58924.1"/>
    <property type="molecule type" value="Genomic_DNA"/>
</dbReference>
<sequence length="98" mass="10993">MAYGFRKDVSTVWKKSVCANKEGSSACAKIRSEDGGTSEVQQEWLSAPESRRAIESLHLTRIAEPEDIARFILYLAQDVYLTGGIYLLMADLPLLKQR</sequence>
<evidence type="ECO:0000313" key="2">
    <source>
        <dbReference type="Proteomes" id="UP000476064"/>
    </source>
</evidence>
<evidence type="ECO:0000313" key="1">
    <source>
        <dbReference type="EMBL" id="QHT58924.1"/>
    </source>
</evidence>
<keyword evidence="2" id="KW-1185">Reference proteome</keyword>
<dbReference type="RefSeq" id="WP_162354992.1">
    <property type="nucleotide sequence ID" value="NZ_CP048209.1"/>
</dbReference>
<protein>
    <submittedName>
        <fullName evidence="1">Uncharacterized protein</fullName>
    </submittedName>
</protein>
<reference evidence="1 2" key="1">
    <citation type="submission" date="2020-01" db="EMBL/GenBank/DDBJ databases">
        <title>Paenibacillus sp. nov., isolated from tomato rhizosphere.</title>
        <authorList>
            <person name="Weon H.-Y."/>
            <person name="Lee S.A."/>
        </authorList>
    </citation>
    <scope>NUCLEOTIDE SEQUENCE [LARGE SCALE GENOMIC DNA]</scope>
    <source>
        <strain evidence="1 2">12200R-189</strain>
    </source>
</reference>
<dbReference type="KEGG" id="plyc:GXP70_02335"/>
<accession>A0A6C0FUC4</accession>
<proteinExistence type="predicted"/>
<name>A0A6C0FUC4_9BACL</name>
<organism evidence="1 2">
    <name type="scientific">Paenibacillus lycopersici</name>
    <dbReference type="NCBI Taxonomy" id="2704462"/>
    <lineage>
        <taxon>Bacteria</taxon>
        <taxon>Bacillati</taxon>
        <taxon>Bacillota</taxon>
        <taxon>Bacilli</taxon>
        <taxon>Bacillales</taxon>
        <taxon>Paenibacillaceae</taxon>
        <taxon>Paenibacillus</taxon>
    </lineage>
</organism>
<dbReference type="Proteomes" id="UP000476064">
    <property type="component" value="Chromosome"/>
</dbReference>
<gene>
    <name evidence="1" type="ORF">GXP70_02335</name>
</gene>